<dbReference type="OrthoDB" id="9804315at2"/>
<comment type="similarity">
    <text evidence="2 7 8">Belongs to the dihydrofolate reductase family.</text>
</comment>
<comment type="catalytic activity">
    <reaction evidence="7">
        <text>(6S)-5,6,7,8-tetrahydrofolate + NADP(+) = 7,8-dihydrofolate + NADPH + H(+)</text>
        <dbReference type="Rhea" id="RHEA:15009"/>
        <dbReference type="ChEBI" id="CHEBI:15378"/>
        <dbReference type="ChEBI" id="CHEBI:57451"/>
        <dbReference type="ChEBI" id="CHEBI:57453"/>
        <dbReference type="ChEBI" id="CHEBI:57783"/>
        <dbReference type="ChEBI" id="CHEBI:58349"/>
        <dbReference type="EC" id="1.5.1.3"/>
    </reaction>
</comment>
<dbReference type="GO" id="GO:0050661">
    <property type="term" value="F:NADP binding"/>
    <property type="evidence" value="ECO:0007669"/>
    <property type="project" value="InterPro"/>
</dbReference>
<dbReference type="PANTHER" id="PTHR48069:SF3">
    <property type="entry name" value="DIHYDROFOLATE REDUCTASE"/>
    <property type="match status" value="1"/>
</dbReference>
<dbReference type="GO" id="GO:0046654">
    <property type="term" value="P:tetrahydrofolate biosynthetic process"/>
    <property type="evidence" value="ECO:0007669"/>
    <property type="project" value="UniProtKB-UniPathway"/>
</dbReference>
<keyword evidence="4 7" id="KW-0554">One-carbon metabolism</keyword>
<gene>
    <name evidence="10" type="ORF">CGZ91_01130</name>
</gene>
<evidence type="ECO:0000313" key="11">
    <source>
        <dbReference type="Proteomes" id="UP000216300"/>
    </source>
</evidence>
<evidence type="ECO:0000313" key="10">
    <source>
        <dbReference type="EMBL" id="OYN92143.1"/>
    </source>
</evidence>
<evidence type="ECO:0000256" key="3">
    <source>
        <dbReference type="ARBA" id="ARBA00012856"/>
    </source>
</evidence>
<name>A0A255EVH1_9ACTN</name>
<sequence>MTQHSDQTGQRVTAIAAVADNGVIGTDRGMPWRISEDFKRFRKVTMGGVLVLGRTTYEGHGALDGRWFVVLTRDRSWRPAEADADRVQVAYDLTDALAKARATGREVFVSGGGEIYRQAWPHLTDLDLTEVHQSPEGDTYFPAIDPQEWAEVAREPREGFDWVLRRRR</sequence>
<dbReference type="Gene3D" id="3.40.430.10">
    <property type="entry name" value="Dihydrofolate Reductase, subunit A"/>
    <property type="match status" value="1"/>
</dbReference>
<dbReference type="InterPro" id="IPR024072">
    <property type="entry name" value="DHFR-like_dom_sf"/>
</dbReference>
<comment type="caution">
    <text evidence="10">The sequence shown here is derived from an EMBL/GenBank/DDBJ whole genome shotgun (WGS) entry which is preliminary data.</text>
</comment>
<evidence type="ECO:0000259" key="9">
    <source>
        <dbReference type="PROSITE" id="PS51330"/>
    </source>
</evidence>
<organism evidence="10 11">
    <name type="scientific">Parenemella sanctibonifatiensis</name>
    <dbReference type="NCBI Taxonomy" id="2016505"/>
    <lineage>
        <taxon>Bacteria</taxon>
        <taxon>Bacillati</taxon>
        <taxon>Actinomycetota</taxon>
        <taxon>Actinomycetes</taxon>
        <taxon>Propionibacteriales</taxon>
        <taxon>Propionibacteriaceae</taxon>
        <taxon>Parenemella</taxon>
    </lineage>
</organism>
<dbReference type="GO" id="GO:0005829">
    <property type="term" value="C:cytosol"/>
    <property type="evidence" value="ECO:0007669"/>
    <property type="project" value="TreeGrafter"/>
</dbReference>
<dbReference type="GO" id="GO:0046452">
    <property type="term" value="P:dihydrofolate metabolic process"/>
    <property type="evidence" value="ECO:0007669"/>
    <property type="project" value="TreeGrafter"/>
</dbReference>
<dbReference type="PIRSF" id="PIRSF000194">
    <property type="entry name" value="DHFR"/>
    <property type="match status" value="1"/>
</dbReference>
<dbReference type="Pfam" id="PF00186">
    <property type="entry name" value="DHFR_1"/>
    <property type="match status" value="1"/>
</dbReference>
<reference evidence="10 11" key="1">
    <citation type="submission" date="2017-07" db="EMBL/GenBank/DDBJ databases">
        <title>Draft whole genome sequences of clinical Proprionibacteriaceae strains.</title>
        <authorList>
            <person name="Bernier A.-M."/>
            <person name="Bernard K."/>
            <person name="Domingo M.-C."/>
        </authorList>
    </citation>
    <scope>NUCLEOTIDE SEQUENCE [LARGE SCALE GENOMIC DNA]</scope>
    <source>
        <strain evidence="10 11">NML 150081</strain>
    </source>
</reference>
<dbReference type="Proteomes" id="UP000216300">
    <property type="component" value="Unassembled WGS sequence"/>
</dbReference>
<dbReference type="InterPro" id="IPR001796">
    <property type="entry name" value="DHFR_dom"/>
</dbReference>
<evidence type="ECO:0000256" key="5">
    <source>
        <dbReference type="ARBA" id="ARBA00022857"/>
    </source>
</evidence>
<dbReference type="GO" id="GO:0004146">
    <property type="term" value="F:dihydrofolate reductase activity"/>
    <property type="evidence" value="ECO:0007669"/>
    <property type="project" value="UniProtKB-EC"/>
</dbReference>
<keyword evidence="10" id="KW-0418">Kinase</keyword>
<dbReference type="PANTHER" id="PTHR48069">
    <property type="entry name" value="DIHYDROFOLATE REDUCTASE"/>
    <property type="match status" value="1"/>
</dbReference>
<dbReference type="InterPro" id="IPR012259">
    <property type="entry name" value="DHFR"/>
</dbReference>
<dbReference type="InterPro" id="IPR017925">
    <property type="entry name" value="DHFR_CS"/>
</dbReference>
<dbReference type="GO" id="GO:0016301">
    <property type="term" value="F:kinase activity"/>
    <property type="evidence" value="ECO:0007669"/>
    <property type="project" value="UniProtKB-KW"/>
</dbReference>
<dbReference type="PROSITE" id="PS00075">
    <property type="entry name" value="DHFR_1"/>
    <property type="match status" value="1"/>
</dbReference>
<evidence type="ECO:0000256" key="1">
    <source>
        <dbReference type="ARBA" id="ARBA00004903"/>
    </source>
</evidence>
<dbReference type="CDD" id="cd00209">
    <property type="entry name" value="DHFR"/>
    <property type="match status" value="1"/>
</dbReference>
<dbReference type="EMBL" id="NMVJ01000001">
    <property type="protein sequence ID" value="OYN92143.1"/>
    <property type="molecule type" value="Genomic_DNA"/>
</dbReference>
<keyword evidence="11" id="KW-1185">Reference proteome</keyword>
<protein>
    <recommendedName>
        <fullName evidence="3 7">Dihydrofolate reductase</fullName>
        <ecNumber evidence="3 7">1.5.1.3</ecNumber>
    </recommendedName>
</protein>
<dbReference type="RefSeq" id="WP_094452145.1">
    <property type="nucleotide sequence ID" value="NZ_NMVJ01000001.1"/>
</dbReference>
<proteinExistence type="inferred from homology"/>
<keyword evidence="5 7" id="KW-0521">NADP</keyword>
<evidence type="ECO:0000256" key="6">
    <source>
        <dbReference type="ARBA" id="ARBA00023002"/>
    </source>
</evidence>
<comment type="pathway">
    <text evidence="1 7">Cofactor biosynthesis; tetrahydrofolate biosynthesis; 5,6,7,8-tetrahydrofolate from 7,8-dihydrofolate: step 1/1.</text>
</comment>
<feature type="domain" description="DHFR" evidence="9">
    <location>
        <begin position="11"/>
        <end position="168"/>
    </location>
</feature>
<dbReference type="UniPathway" id="UPA00077">
    <property type="reaction ID" value="UER00158"/>
</dbReference>
<dbReference type="GO" id="GO:0046655">
    <property type="term" value="P:folic acid metabolic process"/>
    <property type="evidence" value="ECO:0007669"/>
    <property type="project" value="TreeGrafter"/>
</dbReference>
<evidence type="ECO:0000256" key="8">
    <source>
        <dbReference type="RuleBase" id="RU004474"/>
    </source>
</evidence>
<evidence type="ECO:0000256" key="7">
    <source>
        <dbReference type="PIRNR" id="PIRNR000194"/>
    </source>
</evidence>
<comment type="function">
    <text evidence="7">Key enzyme in folate metabolism. Catalyzes an essential reaction for de novo glycine and purine synthesis, and for DNA precursor synthesis.</text>
</comment>
<accession>A0A255EVH1</accession>
<dbReference type="SUPFAM" id="SSF53597">
    <property type="entry name" value="Dihydrofolate reductase-like"/>
    <property type="match status" value="1"/>
</dbReference>
<keyword evidence="10" id="KW-0808">Transferase</keyword>
<dbReference type="PRINTS" id="PR00070">
    <property type="entry name" value="DHFR"/>
</dbReference>
<keyword evidence="6 7" id="KW-0560">Oxidoreductase</keyword>
<dbReference type="AlphaFoldDB" id="A0A255EVH1"/>
<evidence type="ECO:0000256" key="2">
    <source>
        <dbReference type="ARBA" id="ARBA00009539"/>
    </source>
</evidence>
<dbReference type="GO" id="GO:0006730">
    <property type="term" value="P:one-carbon metabolic process"/>
    <property type="evidence" value="ECO:0007669"/>
    <property type="project" value="UniProtKB-KW"/>
</dbReference>
<evidence type="ECO:0000256" key="4">
    <source>
        <dbReference type="ARBA" id="ARBA00022563"/>
    </source>
</evidence>
<dbReference type="EC" id="1.5.1.3" evidence="3 7"/>
<dbReference type="PROSITE" id="PS51330">
    <property type="entry name" value="DHFR_2"/>
    <property type="match status" value="1"/>
</dbReference>